<protein>
    <submittedName>
        <fullName evidence="4">Tetratricopeptide repeat-containing protein 15</fullName>
    </submittedName>
</protein>
<dbReference type="InterPro" id="IPR002182">
    <property type="entry name" value="NB-ARC"/>
</dbReference>
<dbReference type="SMART" id="SM00028">
    <property type="entry name" value="TPR"/>
    <property type="match status" value="5"/>
</dbReference>
<dbReference type="PRINTS" id="PR00364">
    <property type="entry name" value="DISEASERSIST"/>
</dbReference>
<name>A0A4U7AQY7_9PEZI</name>
<dbReference type="EMBL" id="PTQR01000126">
    <property type="protein sequence ID" value="TKX18816.1"/>
    <property type="molecule type" value="Genomic_DNA"/>
</dbReference>
<dbReference type="Pfam" id="PF13424">
    <property type="entry name" value="TPR_12"/>
    <property type="match status" value="2"/>
</dbReference>
<dbReference type="Pfam" id="PF00931">
    <property type="entry name" value="NB-ARC"/>
    <property type="match status" value="1"/>
</dbReference>
<dbReference type="PANTHER" id="PTHR10622">
    <property type="entry name" value="HET DOMAIN-CONTAINING PROTEIN"/>
    <property type="match status" value="1"/>
</dbReference>
<sequence>MRFLNLDSATGTVSLTKNFIGDSIPQYAMLSHTWGADDDEPDLRDIRDGTGVEKRGYEKLLFCGERATCDGLRYFWVDTCCIDASNNAEVSEAINSMYKWYTNAAKCYVYLSDVSKTDDPTDTSWTTAFLRSRWFTRGWTLQELLAPPVVEFYSKERRKCGTKKSLKRQISDITGIPVLAFEGSDLSDFSIAERIAWQEQRETKFQEDGAYSLLGICGVHMSPIYGEGKSNAFKRLRREIDTALRGANYDEFSVPFSLADVFDAEDFVAREGELHEIHASLTGDSRRRTVVLHGLGGIGKTQLAIAYARKHRERYSAIFWLDASNDDSLKQSFSKIARQILHHHPSAVDISSVGTKNLDDIVDAVKKWLSLRDNTRWLIVYDNCDNPRLQKKHDSATVNIRDYFPESYQGSIIITTRSARLNIGHCLRISKLANIQDSLAILSTTSRRDDLTHDASAYKLAEMLDGLPLALATAGSYLRQAALDIEDYIRLYKASWALLQETSPSLNSYEDRTLCSTWQISMDRVRDQNPLSAQMLCLWAYFDNQDLWFELLRSGDAGNLLWIKELTRNELYFHSTMRVLCDYGLVEIDLNSRGPLATKGYSIHSCVHSWASSVLNPDWDPDLAKFALLSTASCMPSKDVAKWWVSQHRLIKHAARCYFFVVNDLLPQTGIGWALHSLGDFYADQGKLTEAEIMYERALGMKEKDLGPEDMSTLKTVHKLGVVYRNKGKRLEAKKFYERALAGREKILGPDHVATLYIVSSLSILYRDLGQLDLSEQTYKRALTGFEKGLGSDHLSTLYTVNSMGVLYRQQGRFAEAEQLHKRALVGRQRAMGSDHTSTFDCFESLGILYREQGRFDEAEQMHKTSLDGRERALGMEHMITLDTVSNLAALYVRQGKLEMAEQMYTRALTGRTKTLGPEHPKTEMARVDLESVRGQRVDLESVRGQRVDSLVAHHSATPHHTPRC</sequence>
<feature type="repeat" description="TPR" evidence="1">
    <location>
        <begin position="672"/>
        <end position="705"/>
    </location>
</feature>
<dbReference type="InterPro" id="IPR010730">
    <property type="entry name" value="HET"/>
</dbReference>
<dbReference type="SUPFAM" id="SSF52540">
    <property type="entry name" value="P-loop containing nucleoside triphosphate hydrolases"/>
    <property type="match status" value="1"/>
</dbReference>
<dbReference type="PANTHER" id="PTHR10622:SF13">
    <property type="entry name" value="NACHT DOMAIN-CONTAINING PROTEIN"/>
    <property type="match status" value="1"/>
</dbReference>
<reference evidence="4 5" key="1">
    <citation type="submission" date="2018-02" db="EMBL/GenBank/DDBJ databases">
        <title>Draft genome sequences of Elsinoe sp., causing black scab on jojoba.</title>
        <authorList>
            <person name="Stodart B."/>
            <person name="Jeffress S."/>
            <person name="Ash G."/>
            <person name="Arun Chinnappa K."/>
        </authorList>
    </citation>
    <scope>NUCLEOTIDE SEQUENCE [LARGE SCALE GENOMIC DNA]</scope>
    <source>
        <strain evidence="4 5">Hillstone_2</strain>
    </source>
</reference>
<dbReference type="InterPro" id="IPR019734">
    <property type="entry name" value="TPR_rpt"/>
</dbReference>
<proteinExistence type="predicted"/>
<dbReference type="Pfam" id="PF06985">
    <property type="entry name" value="HET"/>
    <property type="match status" value="1"/>
</dbReference>
<comment type="caution">
    <text evidence="4">The sequence shown here is derived from an EMBL/GenBank/DDBJ whole genome shotgun (WGS) entry which is preliminary data.</text>
</comment>
<evidence type="ECO:0000259" key="2">
    <source>
        <dbReference type="Pfam" id="PF00931"/>
    </source>
</evidence>
<dbReference type="InterPro" id="IPR011990">
    <property type="entry name" value="TPR-like_helical_dom_sf"/>
</dbReference>
<accession>A0A4U7AQY7</accession>
<feature type="domain" description="Heterokaryon incompatibility" evidence="3">
    <location>
        <begin position="27"/>
        <end position="117"/>
    </location>
</feature>
<dbReference type="PROSITE" id="PS50005">
    <property type="entry name" value="TPR"/>
    <property type="match status" value="1"/>
</dbReference>
<dbReference type="Proteomes" id="UP000308133">
    <property type="component" value="Unassembled WGS sequence"/>
</dbReference>
<dbReference type="AlphaFoldDB" id="A0A4U7AQY7"/>
<organism evidence="4 5">
    <name type="scientific">Elsinoe australis</name>
    <dbReference type="NCBI Taxonomy" id="40998"/>
    <lineage>
        <taxon>Eukaryota</taxon>
        <taxon>Fungi</taxon>
        <taxon>Dikarya</taxon>
        <taxon>Ascomycota</taxon>
        <taxon>Pezizomycotina</taxon>
        <taxon>Dothideomycetes</taxon>
        <taxon>Dothideomycetidae</taxon>
        <taxon>Myriangiales</taxon>
        <taxon>Elsinoaceae</taxon>
        <taxon>Elsinoe</taxon>
    </lineage>
</organism>
<dbReference type="Gene3D" id="1.25.40.10">
    <property type="entry name" value="Tetratricopeptide repeat domain"/>
    <property type="match status" value="2"/>
</dbReference>
<evidence type="ECO:0000256" key="1">
    <source>
        <dbReference type="PROSITE-ProRule" id="PRU00339"/>
    </source>
</evidence>
<dbReference type="GO" id="GO:0043531">
    <property type="term" value="F:ADP binding"/>
    <property type="evidence" value="ECO:0007669"/>
    <property type="project" value="InterPro"/>
</dbReference>
<dbReference type="Pfam" id="PF13374">
    <property type="entry name" value="TPR_10"/>
    <property type="match status" value="2"/>
</dbReference>
<dbReference type="Gene3D" id="3.40.50.300">
    <property type="entry name" value="P-loop containing nucleotide triphosphate hydrolases"/>
    <property type="match status" value="1"/>
</dbReference>
<evidence type="ECO:0000313" key="5">
    <source>
        <dbReference type="Proteomes" id="UP000308133"/>
    </source>
</evidence>
<evidence type="ECO:0000313" key="4">
    <source>
        <dbReference type="EMBL" id="TKX18816.1"/>
    </source>
</evidence>
<feature type="domain" description="NB-ARC" evidence="2">
    <location>
        <begin position="271"/>
        <end position="421"/>
    </location>
</feature>
<dbReference type="InterPro" id="IPR027417">
    <property type="entry name" value="P-loop_NTPase"/>
</dbReference>
<keyword evidence="1" id="KW-0802">TPR repeat</keyword>
<gene>
    <name evidence="4" type="ORF">C1H76_9077</name>
</gene>
<dbReference type="SUPFAM" id="SSF48452">
    <property type="entry name" value="TPR-like"/>
    <property type="match status" value="2"/>
</dbReference>
<evidence type="ECO:0000259" key="3">
    <source>
        <dbReference type="Pfam" id="PF06985"/>
    </source>
</evidence>